<dbReference type="PANTHER" id="PTHR38605">
    <property type="entry name" value="ATPASE-RELATED"/>
    <property type="match status" value="1"/>
</dbReference>
<dbReference type="InterPro" id="IPR007413">
    <property type="entry name" value="YcjX-like"/>
</dbReference>
<gene>
    <name evidence="1" type="ORF">GCM10009114_24580</name>
</gene>
<dbReference type="PANTHER" id="PTHR38605:SF1">
    <property type="entry name" value="ATPASE"/>
    <property type="match status" value="1"/>
</dbReference>
<dbReference type="Pfam" id="PF04317">
    <property type="entry name" value="DUF463"/>
    <property type="match status" value="1"/>
</dbReference>
<reference evidence="1 2" key="1">
    <citation type="journal article" date="2019" name="Int. J. Syst. Evol. Microbiol.">
        <title>The Global Catalogue of Microorganisms (GCM) 10K type strain sequencing project: providing services to taxonomists for standard genome sequencing and annotation.</title>
        <authorList>
            <consortium name="The Broad Institute Genomics Platform"/>
            <consortium name="The Broad Institute Genome Sequencing Center for Infectious Disease"/>
            <person name="Wu L."/>
            <person name="Ma J."/>
        </authorList>
    </citation>
    <scope>NUCLEOTIDE SEQUENCE [LARGE SCALE GENOMIC DNA]</scope>
    <source>
        <strain evidence="1 2">JCM 15896</strain>
    </source>
</reference>
<dbReference type="EMBL" id="BAAAFD010000007">
    <property type="protein sequence ID" value="GAA0857725.1"/>
    <property type="molecule type" value="Genomic_DNA"/>
</dbReference>
<dbReference type="Proteomes" id="UP001500359">
    <property type="component" value="Unassembled WGS sequence"/>
</dbReference>
<keyword evidence="2" id="KW-1185">Reference proteome</keyword>
<dbReference type="RefSeq" id="WP_343860394.1">
    <property type="nucleotide sequence ID" value="NZ_BAAAFD010000007.1"/>
</dbReference>
<name>A0ABN1LLW5_9ALTE</name>
<dbReference type="PIRSF" id="PIRSF019381">
    <property type="entry name" value="YcjX"/>
    <property type="match status" value="1"/>
</dbReference>
<protein>
    <submittedName>
        <fullName evidence="1">YcjX family protein</fullName>
    </submittedName>
</protein>
<evidence type="ECO:0000313" key="1">
    <source>
        <dbReference type="EMBL" id="GAA0857725.1"/>
    </source>
</evidence>
<accession>A0ABN1LLW5</accession>
<organism evidence="1 2">
    <name type="scientific">Aliiglaciecola litoralis</name>
    <dbReference type="NCBI Taxonomy" id="582857"/>
    <lineage>
        <taxon>Bacteria</taxon>
        <taxon>Pseudomonadati</taxon>
        <taxon>Pseudomonadota</taxon>
        <taxon>Gammaproteobacteria</taxon>
        <taxon>Alteromonadales</taxon>
        <taxon>Alteromonadaceae</taxon>
        <taxon>Aliiglaciecola</taxon>
    </lineage>
</organism>
<proteinExistence type="predicted"/>
<sequence>MLKSLSQNPSLQRLQNQAKVLGKRIADHHVSLAVTGLSKSGKTAFITSLINQLLHARDHADLPFFSVVAQKRLIGVKRDVQPDMTVARFAYEDGVKHLCSVPPRWPESTNGVSQVRLLIKYRNQSGLRRLLSEHSTLTLDITDYPGEWLLDLPLLEMTYQQWCESFWQDLHDVSKSKLAEPFKLGLSQIQFQQPADEMQLQSVSQLFTDFLHDCKAAGFQLIQPGRFVLPGELSGAPVLQFFPVTPALLAEYSANKHAPDNAVIGLMMSRYEQYQQKVIKPFYKQHFKRFDRQIVLVDCLTALNRGAHSFNDLRKAINWLLGSFHYGKNSIMRRLFSPNIDKLMFAASKSDHITPDQQSNLVMLLESMIHEARQQIQYEGVETESTAFSAIKASQVGLSTLNGENVQVLKGTNSSGEAITLYPGDVPKVCPDQAFWDNQGFAFPQFMPMSQPQTQHAFSHIRLDHVLEFVLGDKLE</sequence>
<evidence type="ECO:0000313" key="2">
    <source>
        <dbReference type="Proteomes" id="UP001500359"/>
    </source>
</evidence>
<comment type="caution">
    <text evidence="1">The sequence shown here is derived from an EMBL/GenBank/DDBJ whole genome shotgun (WGS) entry which is preliminary data.</text>
</comment>